<keyword evidence="1" id="KW-0812">Transmembrane</keyword>
<dbReference type="EMBL" id="CP012600">
    <property type="protein sequence ID" value="ALC83045.1"/>
    <property type="molecule type" value="Genomic_DNA"/>
</dbReference>
<dbReference type="Proteomes" id="UP000067625">
    <property type="component" value="Chromosome"/>
</dbReference>
<keyword evidence="1" id="KW-1133">Transmembrane helix</keyword>
<organism evidence="2 3">
    <name type="scientific">Bacillus gobiensis</name>
    <dbReference type="NCBI Taxonomy" id="1441095"/>
    <lineage>
        <taxon>Bacteria</taxon>
        <taxon>Bacillati</taxon>
        <taxon>Bacillota</taxon>
        <taxon>Bacilli</taxon>
        <taxon>Bacillales</taxon>
        <taxon>Bacillaceae</taxon>
        <taxon>Bacillus</taxon>
    </lineage>
</organism>
<protein>
    <submittedName>
        <fullName evidence="2">Uncharacterized protein</fullName>
    </submittedName>
</protein>
<feature type="transmembrane region" description="Helical" evidence="1">
    <location>
        <begin position="45"/>
        <end position="65"/>
    </location>
</feature>
<name>A0A0M4GBG0_9BACI</name>
<keyword evidence="3" id="KW-1185">Reference proteome</keyword>
<reference evidence="2 3" key="2">
    <citation type="journal article" date="2016" name="Int. J. Syst. Evol. Microbiol.">
        <title>Bacillus gobiensis sp. nov., isolated from a soil sample.</title>
        <authorList>
            <person name="Liu B."/>
            <person name="Liu G.H."/>
            <person name="Cetin S."/>
            <person name="Schumann P."/>
            <person name="Pan Z.Z."/>
            <person name="Chen Q.Q."/>
        </authorList>
    </citation>
    <scope>NUCLEOTIDE SEQUENCE [LARGE SCALE GENOMIC DNA]</scope>
    <source>
        <strain evidence="2 3">FJAT-4402</strain>
    </source>
</reference>
<dbReference type="STRING" id="1441095.AM592_16785"/>
<evidence type="ECO:0000256" key="1">
    <source>
        <dbReference type="SAM" id="Phobius"/>
    </source>
</evidence>
<dbReference type="RefSeq" id="WP_053604874.1">
    <property type="nucleotide sequence ID" value="NZ_CP012600.1"/>
</dbReference>
<evidence type="ECO:0000313" key="3">
    <source>
        <dbReference type="Proteomes" id="UP000067625"/>
    </source>
</evidence>
<sequence length="68" mass="7708">MQSNKEDSSFKDISWKSFFLMYGISITILFGGGFLIRFFRDGDFFILEFVAGVIGVILLSVGVFLKNK</sequence>
<proteinExistence type="predicted"/>
<evidence type="ECO:0000313" key="2">
    <source>
        <dbReference type="EMBL" id="ALC83045.1"/>
    </source>
</evidence>
<keyword evidence="1" id="KW-0472">Membrane</keyword>
<gene>
    <name evidence="2" type="ORF">AM592_16785</name>
</gene>
<reference evidence="3" key="1">
    <citation type="submission" date="2015-08" db="EMBL/GenBank/DDBJ databases">
        <title>Genome sequencing project for genomic taxonomy and phylogenomics of Bacillus-like bacteria.</title>
        <authorList>
            <person name="Liu B."/>
            <person name="Wang J."/>
            <person name="Zhu Y."/>
            <person name="Liu G."/>
            <person name="Chen Q."/>
            <person name="Chen Z."/>
            <person name="Lan J."/>
            <person name="Che J."/>
            <person name="Ge C."/>
            <person name="Shi H."/>
            <person name="Pan Z."/>
            <person name="Liu X."/>
        </authorList>
    </citation>
    <scope>NUCLEOTIDE SEQUENCE [LARGE SCALE GENOMIC DNA]</scope>
    <source>
        <strain evidence="3">FJAT-4402</strain>
    </source>
</reference>
<dbReference type="PATRIC" id="fig|1441095.3.peg.3719"/>
<dbReference type="AlphaFoldDB" id="A0A0M4GBG0"/>
<accession>A0A0M4GBG0</accession>
<feature type="transmembrane region" description="Helical" evidence="1">
    <location>
        <begin position="20"/>
        <end position="39"/>
    </location>
</feature>